<proteinExistence type="inferred from homology"/>
<evidence type="ECO:0000313" key="5">
    <source>
        <dbReference type="EMBL" id="NDO69812.1"/>
    </source>
</evidence>
<dbReference type="PRINTS" id="PR00081">
    <property type="entry name" value="GDHRDH"/>
</dbReference>
<dbReference type="EMBL" id="VIRB01000084">
    <property type="protein sequence ID" value="NDO69812.1"/>
    <property type="molecule type" value="Genomic_DNA"/>
</dbReference>
<gene>
    <name evidence="5" type="ORF">FMM80_14490</name>
</gene>
<evidence type="ECO:0000313" key="6">
    <source>
        <dbReference type="Proteomes" id="UP000474104"/>
    </source>
</evidence>
<protein>
    <submittedName>
        <fullName evidence="5">SDR family NAD(P)-dependent oxidoreductase</fullName>
    </submittedName>
</protein>
<keyword evidence="2" id="KW-0560">Oxidoreductase</keyword>
<evidence type="ECO:0000256" key="3">
    <source>
        <dbReference type="RuleBase" id="RU000363"/>
    </source>
</evidence>
<dbReference type="GO" id="GO:0016616">
    <property type="term" value="F:oxidoreductase activity, acting on the CH-OH group of donors, NAD or NADP as acceptor"/>
    <property type="evidence" value="ECO:0007669"/>
    <property type="project" value="TreeGrafter"/>
</dbReference>
<organism evidence="5 6">
    <name type="scientific">Schaedlerella arabinosiphila</name>
    <dbReference type="NCBI Taxonomy" id="2044587"/>
    <lineage>
        <taxon>Bacteria</taxon>
        <taxon>Bacillati</taxon>
        <taxon>Bacillota</taxon>
        <taxon>Clostridia</taxon>
        <taxon>Lachnospirales</taxon>
        <taxon>Lachnospiraceae</taxon>
        <taxon>Schaedlerella</taxon>
    </lineage>
</organism>
<feature type="region of interest" description="Disordered" evidence="4">
    <location>
        <begin position="1"/>
        <end position="21"/>
    </location>
</feature>
<sequence length="321" mass="35768">MNGMTGGSNRSERNNRRFGSVFNGMVNGPKKEVSTMIKDYKDKKVVVTGAANGIGRELALGCAKRGADVLAVDIHGDEADAVAAEIKALGREGIALQADVSLPEECQKIFDRAMEAFGRCDMLINNAGVSTGADVWDIKEDDIKWVTEVNVYSHWYMMKRFVPQMRKQGTHCQILNVCSIAGLITLGSAPAYFSTKHAAVALSEVVYKSLRAAGDDIDVSVFCPGFVQTEMHLTDRHRPARYAIDPEDPYYNSEAYRKFIAYNKQILDNGAPLVPTIEKVFEELEDDRFFILTHDQYDRLLREQGVYQADMVQPIDPSLLK</sequence>
<name>A0A9X5C8I3_9FIRM</name>
<dbReference type="AlphaFoldDB" id="A0A9X5C8I3"/>
<dbReference type="CDD" id="cd05233">
    <property type="entry name" value="SDR_c"/>
    <property type="match status" value="1"/>
</dbReference>
<dbReference type="Pfam" id="PF00106">
    <property type="entry name" value="adh_short"/>
    <property type="match status" value="1"/>
</dbReference>
<evidence type="ECO:0000256" key="2">
    <source>
        <dbReference type="ARBA" id="ARBA00023002"/>
    </source>
</evidence>
<dbReference type="Gene3D" id="3.40.50.720">
    <property type="entry name" value="NAD(P)-binding Rossmann-like Domain"/>
    <property type="match status" value="1"/>
</dbReference>
<dbReference type="SUPFAM" id="SSF51735">
    <property type="entry name" value="NAD(P)-binding Rossmann-fold domains"/>
    <property type="match status" value="1"/>
</dbReference>
<dbReference type="PANTHER" id="PTHR24322:SF736">
    <property type="entry name" value="RETINOL DEHYDROGENASE 10"/>
    <property type="match status" value="1"/>
</dbReference>
<reference evidence="5 6" key="1">
    <citation type="submission" date="2019-07" db="EMBL/GenBank/DDBJ databases">
        <title>Draft genome sequences of 15 bacterial species constituting the stable defined intestinal microbiota of the GM15 gnotobiotic mouse model.</title>
        <authorList>
            <person name="Elie C."/>
            <person name="Mathieu A."/>
            <person name="Saliou A."/>
            <person name="Darnaud M."/>
            <person name="Leulier F."/>
            <person name="Tamellini A."/>
        </authorList>
    </citation>
    <scope>NUCLEOTIDE SEQUENCE [LARGE SCALE GENOMIC DNA]</scope>
    <source>
        <strain evidence="6">ASF 502</strain>
    </source>
</reference>
<dbReference type="PANTHER" id="PTHR24322">
    <property type="entry name" value="PKSB"/>
    <property type="match status" value="1"/>
</dbReference>
<evidence type="ECO:0000256" key="1">
    <source>
        <dbReference type="ARBA" id="ARBA00006484"/>
    </source>
</evidence>
<dbReference type="Proteomes" id="UP000474104">
    <property type="component" value="Unassembled WGS sequence"/>
</dbReference>
<dbReference type="InterPro" id="IPR002347">
    <property type="entry name" value="SDR_fam"/>
</dbReference>
<accession>A0A9X5C8I3</accession>
<comment type="caution">
    <text evidence="5">The sequence shown here is derived from an EMBL/GenBank/DDBJ whole genome shotgun (WGS) entry which is preliminary data.</text>
</comment>
<comment type="similarity">
    <text evidence="1 3">Belongs to the short-chain dehydrogenases/reductases (SDR) family.</text>
</comment>
<evidence type="ECO:0000256" key="4">
    <source>
        <dbReference type="SAM" id="MobiDB-lite"/>
    </source>
</evidence>
<dbReference type="PRINTS" id="PR00080">
    <property type="entry name" value="SDRFAMILY"/>
</dbReference>
<dbReference type="InterPro" id="IPR036291">
    <property type="entry name" value="NAD(P)-bd_dom_sf"/>
</dbReference>